<dbReference type="GO" id="GO:0042602">
    <property type="term" value="F:riboflavin reductase (NADPH) activity"/>
    <property type="evidence" value="ECO:0007669"/>
    <property type="project" value="TreeGrafter"/>
</dbReference>
<keyword evidence="1" id="KW-0560">Oxidoreductase</keyword>
<evidence type="ECO:0000256" key="1">
    <source>
        <dbReference type="ARBA" id="ARBA00023002"/>
    </source>
</evidence>
<keyword evidence="4" id="KW-1185">Reference proteome</keyword>
<evidence type="ECO:0000313" key="4">
    <source>
        <dbReference type="Proteomes" id="UP000683428"/>
    </source>
</evidence>
<organism evidence="3 4">
    <name type="scientific">Azospira inquinata</name>
    <dbReference type="NCBI Taxonomy" id="2785627"/>
    <lineage>
        <taxon>Bacteria</taxon>
        <taxon>Pseudomonadati</taxon>
        <taxon>Pseudomonadota</taxon>
        <taxon>Betaproteobacteria</taxon>
        <taxon>Rhodocyclales</taxon>
        <taxon>Rhodocyclaceae</taxon>
        <taxon>Azospira</taxon>
    </lineage>
</organism>
<dbReference type="InterPro" id="IPR002563">
    <property type="entry name" value="Flavin_Rdtase-like_dom"/>
</dbReference>
<dbReference type="Proteomes" id="UP000683428">
    <property type="component" value="Chromosome"/>
</dbReference>
<name>A0A975SKH7_9RHOO</name>
<dbReference type="InterPro" id="IPR050268">
    <property type="entry name" value="NADH-dep_flavin_reductase"/>
</dbReference>
<dbReference type="AlphaFoldDB" id="A0A975SKH7"/>
<protein>
    <submittedName>
        <fullName evidence="3">Flavin reductase family protein</fullName>
    </submittedName>
</protein>
<reference evidence="3" key="1">
    <citation type="submission" date="2020-11" db="EMBL/GenBank/DDBJ databases">
        <title>Azospira inquinata sp. nov.</title>
        <authorList>
            <person name="Moe W.M."/>
            <person name="Mikes M.C."/>
        </authorList>
    </citation>
    <scope>NUCLEOTIDE SEQUENCE</scope>
    <source>
        <strain evidence="3">Azo-3</strain>
    </source>
</reference>
<dbReference type="RefSeq" id="WP_216130321.1">
    <property type="nucleotide sequence ID" value="NZ_CP064782.1"/>
</dbReference>
<gene>
    <name evidence="3" type="ORF">Azoinq_07730</name>
</gene>
<dbReference type="GO" id="GO:0010181">
    <property type="term" value="F:FMN binding"/>
    <property type="evidence" value="ECO:0007669"/>
    <property type="project" value="InterPro"/>
</dbReference>
<dbReference type="EMBL" id="CP064782">
    <property type="protein sequence ID" value="QWT47771.1"/>
    <property type="molecule type" value="Genomic_DNA"/>
</dbReference>
<feature type="domain" description="Flavin reductase like" evidence="2">
    <location>
        <begin position="25"/>
        <end position="169"/>
    </location>
</feature>
<dbReference type="Pfam" id="PF01613">
    <property type="entry name" value="Flavin_Reduct"/>
    <property type="match status" value="1"/>
</dbReference>
<accession>A0A975SKH7</accession>
<dbReference type="PANTHER" id="PTHR30466">
    <property type="entry name" value="FLAVIN REDUCTASE"/>
    <property type="match status" value="1"/>
</dbReference>
<proteinExistence type="predicted"/>
<evidence type="ECO:0000313" key="3">
    <source>
        <dbReference type="EMBL" id="QWT47771.1"/>
    </source>
</evidence>
<dbReference type="SMART" id="SM00903">
    <property type="entry name" value="Flavin_Reduct"/>
    <property type="match status" value="1"/>
</dbReference>
<sequence length="175" mass="18479">MNATAPFSVASPAAPFDSRSFRNALGSYATGVTVVTALGPDGRPLGLTVNSFSSVSLEPALILWSLAAQSPSREAFVQASHFAVNVLALDQEALSNRFASRAEDKFADLDWAPGLGGAPLLPGCCATFQCANEARHPGGDHLIFIGRVEAFEHQPERLPLVFQGGAYRQLAPLGR</sequence>
<evidence type="ECO:0000259" key="2">
    <source>
        <dbReference type="SMART" id="SM00903"/>
    </source>
</evidence>
<dbReference type="PANTHER" id="PTHR30466:SF11">
    <property type="entry name" value="FLAVIN-DEPENDENT MONOOXYGENASE, REDUCTASE SUBUNIT HSAB"/>
    <property type="match status" value="1"/>
</dbReference>
<dbReference type="KEGG" id="aiq:Azoinq_07730"/>